<gene>
    <name evidence="1" type="ORF">HZS55_15175</name>
</gene>
<dbReference type="SUPFAM" id="SSF88723">
    <property type="entry name" value="PIN domain-like"/>
    <property type="match status" value="1"/>
</dbReference>
<dbReference type="Gene3D" id="3.40.50.1010">
    <property type="entry name" value="5'-nuclease"/>
    <property type="match status" value="1"/>
</dbReference>
<reference evidence="1 2" key="1">
    <citation type="submission" date="2020-07" db="EMBL/GenBank/DDBJ databases">
        <title>Halosimplex pelagicum sp. nov. and Halosimplex rubrum sp. nov., isolated from salted brown alga Laminaria, and emended description of the genus Halosimplex.</title>
        <authorList>
            <person name="Cui H."/>
        </authorList>
    </citation>
    <scope>NUCLEOTIDE SEQUENCE [LARGE SCALE GENOMIC DNA]</scope>
    <source>
        <strain evidence="1 2">R27</strain>
    </source>
</reference>
<proteinExistence type="predicted"/>
<evidence type="ECO:0000313" key="1">
    <source>
        <dbReference type="EMBL" id="QLH78549.1"/>
    </source>
</evidence>
<dbReference type="EMBL" id="CP058910">
    <property type="protein sequence ID" value="QLH78549.1"/>
    <property type="molecule type" value="Genomic_DNA"/>
</dbReference>
<dbReference type="AlphaFoldDB" id="A0A7D5T6S4"/>
<dbReference type="KEGG" id="hrr:HZS55_15175"/>
<evidence type="ECO:0000313" key="2">
    <source>
        <dbReference type="Proteomes" id="UP000509667"/>
    </source>
</evidence>
<dbReference type="OrthoDB" id="191926at2157"/>
<keyword evidence="2" id="KW-1185">Reference proteome</keyword>
<dbReference type="GeneID" id="56079232"/>
<evidence type="ECO:0008006" key="3">
    <source>
        <dbReference type="Google" id="ProtNLM"/>
    </source>
</evidence>
<accession>A0A7D5T6S4</accession>
<protein>
    <recommendedName>
        <fullName evidence="3">PIN domain-containing protein</fullName>
    </recommendedName>
</protein>
<dbReference type="RefSeq" id="WP_179908429.1">
    <property type="nucleotide sequence ID" value="NZ_CP058910.1"/>
</dbReference>
<name>A0A7D5T6S4_9EURY</name>
<dbReference type="InterPro" id="IPR029060">
    <property type="entry name" value="PIN-like_dom_sf"/>
</dbReference>
<dbReference type="Proteomes" id="UP000509667">
    <property type="component" value="Chromosome"/>
</dbReference>
<sequence>MSEGPYLFDVGVVALAHAGTPVSEVPLSYLREAIRGEIEAVLPYPALVGAHHILVSYYGFSGDDASRMMRNLADAKRIDWYDRVPERVVRSGFDLAADLGIDGWDGYYAQVALDEGVETILTLDDDFEAADGVESEVILSPAEFATLNDHLEN</sequence>
<organism evidence="1 2">
    <name type="scientific">Halosimplex rubrum</name>
    <dbReference type="NCBI Taxonomy" id="869889"/>
    <lineage>
        <taxon>Archaea</taxon>
        <taxon>Methanobacteriati</taxon>
        <taxon>Methanobacteriota</taxon>
        <taxon>Stenosarchaea group</taxon>
        <taxon>Halobacteria</taxon>
        <taxon>Halobacteriales</taxon>
        <taxon>Haloarculaceae</taxon>
        <taxon>Halosimplex</taxon>
    </lineage>
</organism>